<evidence type="ECO:0000259" key="5">
    <source>
        <dbReference type="PROSITE" id="PS51935"/>
    </source>
</evidence>
<dbReference type="EMBL" id="NEVT01000006">
    <property type="protein sequence ID" value="OZI75663.1"/>
    <property type="molecule type" value="Genomic_DNA"/>
</dbReference>
<organism evidence="6 7">
    <name type="scientific">Bordetella genomosp. 2</name>
    <dbReference type="NCBI Taxonomy" id="1983456"/>
    <lineage>
        <taxon>Bacteria</taxon>
        <taxon>Pseudomonadati</taxon>
        <taxon>Pseudomonadota</taxon>
        <taxon>Betaproteobacteria</taxon>
        <taxon>Burkholderiales</taxon>
        <taxon>Alcaligenaceae</taxon>
        <taxon>Bordetella</taxon>
    </lineage>
</organism>
<dbReference type="GO" id="GO:0006508">
    <property type="term" value="P:proteolysis"/>
    <property type="evidence" value="ECO:0007669"/>
    <property type="project" value="UniProtKB-KW"/>
</dbReference>
<comment type="similarity">
    <text evidence="1">Belongs to the peptidase C40 family.</text>
</comment>
<comment type="caution">
    <text evidence="6">The sequence shown here is derived from an EMBL/GenBank/DDBJ whole genome shotgun (WGS) entry which is preliminary data.</text>
</comment>
<accession>A0A261VQY5</accession>
<evidence type="ECO:0000256" key="2">
    <source>
        <dbReference type="ARBA" id="ARBA00022670"/>
    </source>
</evidence>
<evidence type="ECO:0000256" key="4">
    <source>
        <dbReference type="ARBA" id="ARBA00022807"/>
    </source>
</evidence>
<feature type="domain" description="NlpC/P60" evidence="5">
    <location>
        <begin position="60"/>
        <end position="185"/>
    </location>
</feature>
<dbReference type="Gene3D" id="3.90.1720.10">
    <property type="entry name" value="endopeptidase domain like (from Nostoc punctiforme)"/>
    <property type="match status" value="1"/>
</dbReference>
<dbReference type="InterPro" id="IPR000064">
    <property type="entry name" value="NLP_P60_dom"/>
</dbReference>
<evidence type="ECO:0000256" key="3">
    <source>
        <dbReference type="ARBA" id="ARBA00022801"/>
    </source>
</evidence>
<proteinExistence type="inferred from homology"/>
<keyword evidence="3" id="KW-0378">Hydrolase</keyword>
<sequence>MTPPTRKVRPALSAFPAFLAAPLLALGLSWLPLSPAHASLSPEALASLKGLRLVDPLTVPSLSDMVVRAGLDTLGTPYVWGGEDPDGGFDCSGLTQFVYREIAGVELPRTAREQRRAGKSANKKQLKPGDLVFFATRRRGGVSHVGIYIGQNQFVHAPTRGSKVRIDSLDNSYWSRHYVTARRYLDTAPDTAPAGHLIAKADTSTP</sequence>
<dbReference type="AlphaFoldDB" id="A0A261VQY5"/>
<gene>
    <name evidence="6" type="ORF">CAL24_10560</name>
</gene>
<evidence type="ECO:0000313" key="6">
    <source>
        <dbReference type="EMBL" id="OZI75663.1"/>
    </source>
</evidence>
<dbReference type="InterPro" id="IPR038765">
    <property type="entry name" value="Papain-like_cys_pep_sf"/>
</dbReference>
<dbReference type="PANTHER" id="PTHR47053:SF1">
    <property type="entry name" value="MUREIN DD-ENDOPEPTIDASE MEPH-RELATED"/>
    <property type="match status" value="1"/>
</dbReference>
<dbReference type="Pfam" id="PF00877">
    <property type="entry name" value="NLPC_P60"/>
    <property type="match status" value="1"/>
</dbReference>
<keyword evidence="7" id="KW-1185">Reference proteome</keyword>
<evidence type="ECO:0000313" key="7">
    <source>
        <dbReference type="Proteomes" id="UP000215633"/>
    </source>
</evidence>
<dbReference type="SUPFAM" id="SSF54001">
    <property type="entry name" value="Cysteine proteinases"/>
    <property type="match status" value="1"/>
</dbReference>
<dbReference type="PROSITE" id="PS51935">
    <property type="entry name" value="NLPC_P60"/>
    <property type="match status" value="1"/>
</dbReference>
<dbReference type="RefSeq" id="WP_094806665.1">
    <property type="nucleotide sequence ID" value="NZ_NEVT01000006.1"/>
</dbReference>
<evidence type="ECO:0000256" key="1">
    <source>
        <dbReference type="ARBA" id="ARBA00007074"/>
    </source>
</evidence>
<protein>
    <submittedName>
        <fullName evidence="6">NlpC/P60 family protein 2</fullName>
    </submittedName>
</protein>
<keyword evidence="4" id="KW-0788">Thiol protease</keyword>
<dbReference type="Proteomes" id="UP000215633">
    <property type="component" value="Unassembled WGS sequence"/>
</dbReference>
<dbReference type="PANTHER" id="PTHR47053">
    <property type="entry name" value="MUREIN DD-ENDOPEPTIDASE MEPH-RELATED"/>
    <property type="match status" value="1"/>
</dbReference>
<dbReference type="InterPro" id="IPR051202">
    <property type="entry name" value="Peptidase_C40"/>
</dbReference>
<dbReference type="GO" id="GO:0008234">
    <property type="term" value="F:cysteine-type peptidase activity"/>
    <property type="evidence" value="ECO:0007669"/>
    <property type="project" value="UniProtKB-KW"/>
</dbReference>
<name>A0A261VQY5_9BORD</name>
<reference evidence="7" key="1">
    <citation type="submission" date="2017-05" db="EMBL/GenBank/DDBJ databases">
        <title>Complete and WGS of Bordetella genogroups.</title>
        <authorList>
            <person name="Spilker T."/>
            <person name="Lipuma J."/>
        </authorList>
    </citation>
    <scope>NUCLEOTIDE SEQUENCE [LARGE SCALE GENOMIC DNA]</scope>
    <source>
        <strain evidence="7">AU8256</strain>
    </source>
</reference>
<keyword evidence="2" id="KW-0645">Protease</keyword>